<sequence>MEAYVGIIEGNYGNSEPVELSDSEDDLAAYKNNEPKNESKTSIQSRSHHPEMEPPALKDFESTLRRSEWQASEVWGLSGSIGGPSRRADSKRHGRASNPMAPGLTEEQKEQLQSL</sequence>
<feature type="non-terminal residue" evidence="2">
    <location>
        <position position="115"/>
    </location>
</feature>
<feature type="region of interest" description="Disordered" evidence="1">
    <location>
        <begin position="1"/>
        <end position="115"/>
    </location>
</feature>
<protein>
    <submittedName>
        <fullName evidence="2">Uncharacterized protein</fullName>
    </submittedName>
</protein>
<reference evidence="2" key="1">
    <citation type="submission" date="2014-05" db="EMBL/GenBank/DDBJ databases">
        <title>The transcriptome of the halophilic microalga Tetraselmis sp. GSL018 isolated from the Great Salt Lake, Utah.</title>
        <authorList>
            <person name="Jinkerson R.E."/>
            <person name="D'Adamo S."/>
            <person name="Posewitz M.C."/>
        </authorList>
    </citation>
    <scope>NUCLEOTIDE SEQUENCE</scope>
    <source>
        <strain evidence="2">GSL018</strain>
    </source>
</reference>
<feature type="compositionally biased region" description="Basic and acidic residues" evidence="1">
    <location>
        <begin position="106"/>
        <end position="115"/>
    </location>
</feature>
<organism evidence="2">
    <name type="scientific">Tetraselmis sp. GSL018</name>
    <dbReference type="NCBI Taxonomy" id="582737"/>
    <lineage>
        <taxon>Eukaryota</taxon>
        <taxon>Viridiplantae</taxon>
        <taxon>Chlorophyta</taxon>
        <taxon>core chlorophytes</taxon>
        <taxon>Chlorodendrophyceae</taxon>
        <taxon>Chlorodendrales</taxon>
        <taxon>Chlorodendraceae</taxon>
        <taxon>Tetraselmis</taxon>
    </lineage>
</organism>
<feature type="compositionally biased region" description="Basic and acidic residues" evidence="1">
    <location>
        <begin position="48"/>
        <end position="68"/>
    </location>
</feature>
<name>A0A061RMD8_9CHLO</name>
<accession>A0A061RMD8</accession>
<dbReference type="EMBL" id="GBEZ01014370">
    <property type="protein sequence ID" value="JAC71696.1"/>
    <property type="molecule type" value="Transcribed_RNA"/>
</dbReference>
<gene>
    <name evidence="2" type="ORF">TSPGSL018_1321</name>
</gene>
<proteinExistence type="predicted"/>
<dbReference type="AlphaFoldDB" id="A0A061RMD8"/>
<evidence type="ECO:0000256" key="1">
    <source>
        <dbReference type="SAM" id="MobiDB-lite"/>
    </source>
</evidence>
<evidence type="ECO:0000313" key="2">
    <source>
        <dbReference type="EMBL" id="JAC71696.1"/>
    </source>
</evidence>